<name>A0A1I2UJ36_9CORY</name>
<evidence type="ECO:0000313" key="2">
    <source>
        <dbReference type="EMBL" id="SFG75667.1"/>
    </source>
</evidence>
<sequence length="156" mass="15549">MNSQKLVTGLAASLLVTGLFTSPAYASPVNLDQPAPAPLAATADNSQTIRYTDGNELTAVLDGSEENVAIYLNGTYVKSVPVAELQAKTQELQDTVFKYSDRSGCGHALNAVAAANGALWVVAGLSAGTANLPAAAVAGAAGVVTSAIIGAAGAEC</sequence>
<evidence type="ECO:0000313" key="3">
    <source>
        <dbReference type="Proteomes" id="UP000199065"/>
    </source>
</evidence>
<accession>A0A1I2UJ36</accession>
<evidence type="ECO:0000256" key="1">
    <source>
        <dbReference type="SAM" id="SignalP"/>
    </source>
</evidence>
<reference evidence="2 3" key="1">
    <citation type="submission" date="2016-10" db="EMBL/GenBank/DDBJ databases">
        <authorList>
            <person name="de Groot N.N."/>
        </authorList>
    </citation>
    <scope>NUCLEOTIDE SEQUENCE [LARGE SCALE GENOMIC DNA]</scope>
    <source>
        <strain>J11</strain>
        <strain evidence="3">PG 39</strain>
    </source>
</reference>
<feature type="chain" id="PRO_5011710280" description="Secreted protein" evidence="1">
    <location>
        <begin position="27"/>
        <end position="156"/>
    </location>
</feature>
<keyword evidence="3" id="KW-1185">Reference proteome</keyword>
<dbReference type="Proteomes" id="UP000199065">
    <property type="component" value="Unassembled WGS sequence"/>
</dbReference>
<dbReference type="AlphaFoldDB" id="A0A1I2UJ36"/>
<keyword evidence="1" id="KW-0732">Signal</keyword>
<gene>
    <name evidence="2" type="ORF">SAMN05660282_01852</name>
</gene>
<feature type="signal peptide" evidence="1">
    <location>
        <begin position="1"/>
        <end position="26"/>
    </location>
</feature>
<protein>
    <recommendedName>
        <fullName evidence="4">Secreted protein</fullName>
    </recommendedName>
</protein>
<organism evidence="2 3">
    <name type="scientific">Corynebacterium spheniscorum</name>
    <dbReference type="NCBI Taxonomy" id="185761"/>
    <lineage>
        <taxon>Bacteria</taxon>
        <taxon>Bacillati</taxon>
        <taxon>Actinomycetota</taxon>
        <taxon>Actinomycetes</taxon>
        <taxon>Mycobacteriales</taxon>
        <taxon>Corynebacteriaceae</taxon>
        <taxon>Corynebacterium</taxon>
    </lineage>
</organism>
<proteinExistence type="predicted"/>
<evidence type="ECO:0008006" key="4">
    <source>
        <dbReference type="Google" id="ProtNLM"/>
    </source>
</evidence>
<dbReference type="RefSeq" id="WP_092286660.1">
    <property type="nucleotide sequence ID" value="NZ_FOPJ01000013.1"/>
</dbReference>
<dbReference type="EMBL" id="FOPJ01000013">
    <property type="protein sequence ID" value="SFG75667.1"/>
    <property type="molecule type" value="Genomic_DNA"/>
</dbReference>